<dbReference type="AlphaFoldDB" id="C5B5U9"/>
<keyword evidence="2" id="KW-1185">Reference proteome</keyword>
<dbReference type="EMBL" id="CP001511">
    <property type="protein sequence ID" value="ACS43831.1"/>
    <property type="molecule type" value="Genomic_DNA"/>
</dbReference>
<geneLocation type="plasmid" evidence="1 2">
    <name>megaplasmid</name>
</geneLocation>
<sequence length="243" mass="27419">MRDDFHSVFTGGPGIRHPFARMVRERVLDDDGLPVSRARPVRRLEKGWREDWCRNYELVDRFLRARLGRPWGVVRAEIADAVRGTPSGGAVLKHADRIVAPWGVVDGRLAGPRGRRHGFHVDAEGRLAELLLRGDRDSAVRRAHSRLLDPDAMPLGKGRAIERIGGVWYERRWTEAAPFASVGDRTHVAKRQLAKAEIDRLGLREWPDLVAAFRGSIRNRHFDRGLKARMEKLAEAAARALAS</sequence>
<evidence type="ECO:0000313" key="2">
    <source>
        <dbReference type="Proteomes" id="UP000009081"/>
    </source>
</evidence>
<dbReference type="RefSeq" id="WP_003602280.1">
    <property type="nucleotide sequence ID" value="NC_012811.1"/>
</dbReference>
<proteinExistence type="predicted"/>
<organism evidence="1 2">
    <name type="scientific">Methylorubrum extorquens (strain ATCC 14718 / DSM 1338 / JCM 2805 / NCIMB 9133 / AM1)</name>
    <name type="common">Methylobacterium extorquens</name>
    <dbReference type="NCBI Taxonomy" id="272630"/>
    <lineage>
        <taxon>Bacteria</taxon>
        <taxon>Pseudomonadati</taxon>
        <taxon>Pseudomonadota</taxon>
        <taxon>Alphaproteobacteria</taxon>
        <taxon>Hyphomicrobiales</taxon>
        <taxon>Methylobacteriaceae</taxon>
        <taxon>Methylorubrum</taxon>
    </lineage>
</organism>
<protein>
    <submittedName>
        <fullName evidence="1">Uncharacterized protein</fullName>
    </submittedName>
</protein>
<dbReference type="Proteomes" id="UP000009081">
    <property type="component" value="Plasmid megaplasmid"/>
</dbReference>
<gene>
    <name evidence="1" type="ordered locus">MexAM1_META2p1048</name>
</gene>
<name>C5B5U9_METEA</name>
<reference evidence="1 2" key="1">
    <citation type="journal article" date="2009" name="PLoS ONE">
        <title>Methylobacterium genome sequences: a reference blueprint to investigate microbial metabolism of C1 compounds from natural and industrial sources.</title>
        <authorList>
            <person name="Vuilleumier S."/>
            <person name="Chistoserdova L."/>
            <person name="Lee M.-C."/>
            <person name="Bringel F."/>
            <person name="Lajus A."/>
            <person name="Zhou Y."/>
            <person name="Gourion B."/>
            <person name="Barbe V."/>
            <person name="Chang J."/>
            <person name="Cruveiller S."/>
            <person name="Dossat C."/>
            <person name="Gillett W."/>
            <person name="Gruffaz C."/>
            <person name="Haugen E."/>
            <person name="Hourcade E."/>
            <person name="Levy R."/>
            <person name="Mangenot S."/>
            <person name="Muller E."/>
            <person name="Nadalig T."/>
            <person name="Pagni M."/>
            <person name="Penny C."/>
            <person name="Peyraud R."/>
            <person name="Robinson D.G."/>
            <person name="Roche D."/>
            <person name="Rouy Z."/>
            <person name="Saenampechek C."/>
            <person name="Salvignol G."/>
            <person name="Vallenet D."/>
            <person name="Wu Z."/>
            <person name="Marx C.J."/>
            <person name="Vorholt J.A."/>
            <person name="Olson M.V."/>
            <person name="Kaul R."/>
            <person name="Weissenbach J."/>
            <person name="Medigue C."/>
            <person name="Lidstrom M.E."/>
        </authorList>
    </citation>
    <scope>NUCLEOTIDE SEQUENCE [LARGE SCALE GENOMIC DNA]</scope>
    <source>
        <strain evidence="2">ATCC 14718 / DSM 1338 / JCM 2805 / NCIMB 9133 / AM1</strain>
    </source>
</reference>
<keyword evidence="1" id="KW-0614">Plasmid</keyword>
<dbReference type="KEGG" id="mea:Mex_2p1048"/>
<dbReference type="HOGENOM" id="CLU_1141518_0_0_5"/>
<accession>C5B5U9</accession>
<evidence type="ECO:0000313" key="1">
    <source>
        <dbReference type="EMBL" id="ACS43831.1"/>
    </source>
</evidence>